<protein>
    <recommendedName>
        <fullName evidence="3">SHOCT domain-containing protein</fullName>
    </recommendedName>
</protein>
<evidence type="ECO:0008006" key="3">
    <source>
        <dbReference type="Google" id="ProtNLM"/>
    </source>
</evidence>
<organism evidence="1 2">
    <name type="scientific">Sinanodonta woodiana</name>
    <name type="common">Chinese pond mussel</name>
    <name type="synonym">Anodonta woodiana</name>
    <dbReference type="NCBI Taxonomy" id="1069815"/>
    <lineage>
        <taxon>Eukaryota</taxon>
        <taxon>Metazoa</taxon>
        <taxon>Spiralia</taxon>
        <taxon>Lophotrochozoa</taxon>
        <taxon>Mollusca</taxon>
        <taxon>Bivalvia</taxon>
        <taxon>Autobranchia</taxon>
        <taxon>Heteroconchia</taxon>
        <taxon>Palaeoheterodonta</taxon>
        <taxon>Unionida</taxon>
        <taxon>Unionoidea</taxon>
        <taxon>Unionidae</taxon>
        <taxon>Unioninae</taxon>
        <taxon>Sinanodonta</taxon>
    </lineage>
</organism>
<dbReference type="EMBL" id="JBJQND010000017">
    <property type="protein sequence ID" value="KAL3842668.1"/>
    <property type="molecule type" value="Genomic_DNA"/>
</dbReference>
<dbReference type="Proteomes" id="UP001634394">
    <property type="component" value="Unassembled WGS sequence"/>
</dbReference>
<name>A0ABD3U2D6_SINWO</name>
<sequence>MVERLMLLISSEDAGNVSTEINNEIVDMFDHLRSNGSLTTDEYEFLRQDLIQ</sequence>
<gene>
    <name evidence="1" type="ORF">ACJMK2_020658</name>
</gene>
<dbReference type="AlphaFoldDB" id="A0ABD3U2D6"/>
<reference evidence="1 2" key="1">
    <citation type="submission" date="2024-11" db="EMBL/GenBank/DDBJ databases">
        <title>Chromosome-level genome assembly of the freshwater bivalve Anodonta woodiana.</title>
        <authorList>
            <person name="Chen X."/>
        </authorList>
    </citation>
    <scope>NUCLEOTIDE SEQUENCE [LARGE SCALE GENOMIC DNA]</scope>
    <source>
        <strain evidence="1">MN2024</strain>
        <tissue evidence="1">Gills</tissue>
    </source>
</reference>
<keyword evidence="2" id="KW-1185">Reference proteome</keyword>
<evidence type="ECO:0000313" key="2">
    <source>
        <dbReference type="Proteomes" id="UP001634394"/>
    </source>
</evidence>
<proteinExistence type="predicted"/>
<accession>A0ABD3U2D6</accession>
<comment type="caution">
    <text evidence="1">The sequence shown here is derived from an EMBL/GenBank/DDBJ whole genome shotgun (WGS) entry which is preliminary data.</text>
</comment>
<evidence type="ECO:0000313" key="1">
    <source>
        <dbReference type="EMBL" id="KAL3842668.1"/>
    </source>
</evidence>